<organism evidence="9 10">
    <name type="scientific">Marivivens niveibacter</name>
    <dbReference type="NCBI Taxonomy" id="1930667"/>
    <lineage>
        <taxon>Bacteria</taxon>
        <taxon>Pseudomonadati</taxon>
        <taxon>Pseudomonadota</taxon>
        <taxon>Alphaproteobacteria</taxon>
        <taxon>Rhodobacterales</taxon>
        <taxon>Paracoccaceae</taxon>
        <taxon>Marivivens group</taxon>
        <taxon>Marivivens</taxon>
    </lineage>
</organism>
<evidence type="ECO:0000256" key="5">
    <source>
        <dbReference type="ARBA" id="ARBA00023136"/>
    </source>
</evidence>
<dbReference type="Proteomes" id="UP000194664">
    <property type="component" value="Unassembled WGS sequence"/>
</dbReference>
<dbReference type="GO" id="GO:0005886">
    <property type="term" value="C:plasma membrane"/>
    <property type="evidence" value="ECO:0007669"/>
    <property type="project" value="UniProtKB-SubCell"/>
</dbReference>
<keyword evidence="6" id="KW-0813">Transport</keyword>
<comment type="subcellular location">
    <subcellularLocation>
        <location evidence="1">Cell membrane</location>
        <topology evidence="1">Multi-pass membrane protein</topology>
    </subcellularLocation>
    <subcellularLocation>
        <location evidence="6">Membrane</location>
        <topology evidence="6">Multi-pass membrane protein</topology>
    </subcellularLocation>
</comment>
<feature type="transmembrane region" description="Helical" evidence="7">
    <location>
        <begin position="151"/>
        <end position="177"/>
    </location>
</feature>
<keyword evidence="2" id="KW-1003">Cell membrane</keyword>
<dbReference type="Pfam" id="PF01618">
    <property type="entry name" value="MotA_ExbB"/>
    <property type="match status" value="1"/>
</dbReference>
<dbReference type="InterPro" id="IPR050790">
    <property type="entry name" value="ExbB/TolQ_transport"/>
</dbReference>
<evidence type="ECO:0000256" key="4">
    <source>
        <dbReference type="ARBA" id="ARBA00022989"/>
    </source>
</evidence>
<dbReference type="EMBL" id="MSPP01000008">
    <property type="protein sequence ID" value="OUD08120.1"/>
    <property type="molecule type" value="Genomic_DNA"/>
</dbReference>
<keyword evidence="9" id="KW-0969">Cilium</keyword>
<evidence type="ECO:0000256" key="7">
    <source>
        <dbReference type="SAM" id="Phobius"/>
    </source>
</evidence>
<keyword evidence="9" id="KW-0966">Cell projection</keyword>
<dbReference type="RefSeq" id="WP_086452513.1">
    <property type="nucleotide sequence ID" value="NZ_MSPP01000008.1"/>
</dbReference>
<keyword evidence="9" id="KW-0282">Flagellum</keyword>
<evidence type="ECO:0000256" key="6">
    <source>
        <dbReference type="RuleBase" id="RU004057"/>
    </source>
</evidence>
<name>A0A251WUF8_9RHOB</name>
<dbReference type="InterPro" id="IPR002898">
    <property type="entry name" value="MotA_ExbB_proton_chnl"/>
</dbReference>
<protein>
    <submittedName>
        <fullName evidence="9">Flagellar motor protein MotA</fullName>
    </submittedName>
</protein>
<dbReference type="AlphaFoldDB" id="A0A251WUF8"/>
<dbReference type="OrthoDB" id="4045at2"/>
<evidence type="ECO:0000256" key="2">
    <source>
        <dbReference type="ARBA" id="ARBA00022475"/>
    </source>
</evidence>
<keyword evidence="4 7" id="KW-1133">Transmembrane helix</keyword>
<dbReference type="GO" id="GO:0017038">
    <property type="term" value="P:protein import"/>
    <property type="evidence" value="ECO:0007669"/>
    <property type="project" value="TreeGrafter"/>
</dbReference>
<comment type="similarity">
    <text evidence="6">Belongs to the exbB/tolQ family.</text>
</comment>
<accession>A0A251WUF8</accession>
<evidence type="ECO:0000313" key="9">
    <source>
        <dbReference type="EMBL" id="OUD08120.1"/>
    </source>
</evidence>
<dbReference type="PANTHER" id="PTHR30625">
    <property type="entry name" value="PROTEIN TOLQ"/>
    <property type="match status" value="1"/>
</dbReference>
<evidence type="ECO:0000313" key="10">
    <source>
        <dbReference type="Proteomes" id="UP000194664"/>
    </source>
</evidence>
<dbReference type="PANTHER" id="PTHR30625:SF11">
    <property type="entry name" value="MOTA_TOLQ_EXBB PROTON CHANNEL DOMAIN-CONTAINING PROTEIN"/>
    <property type="match status" value="1"/>
</dbReference>
<reference evidence="9 10" key="1">
    <citation type="submission" date="2016-12" db="EMBL/GenBank/DDBJ databases">
        <title>The draft genome sequence of HSLHS2.</title>
        <authorList>
            <person name="Hu D."/>
            <person name="Wang L."/>
            <person name="Shao Z."/>
        </authorList>
    </citation>
    <scope>NUCLEOTIDE SEQUENCE [LARGE SCALE GENOMIC DNA]</scope>
    <source>
        <strain evidence="9">MCCC 1A06712</strain>
    </source>
</reference>
<proteinExistence type="inferred from homology"/>
<keyword evidence="6" id="KW-0653">Protein transport</keyword>
<keyword evidence="5 7" id="KW-0472">Membrane</keyword>
<comment type="caution">
    <text evidence="9">The sequence shown here is derived from an EMBL/GenBank/DDBJ whole genome shotgun (WGS) entry which is preliminary data.</text>
</comment>
<evidence type="ECO:0000256" key="1">
    <source>
        <dbReference type="ARBA" id="ARBA00004651"/>
    </source>
</evidence>
<keyword evidence="3 7" id="KW-0812">Transmembrane</keyword>
<keyword evidence="10" id="KW-1185">Reference proteome</keyword>
<evidence type="ECO:0000256" key="3">
    <source>
        <dbReference type="ARBA" id="ARBA00022692"/>
    </source>
</evidence>
<gene>
    <name evidence="9" type="ORF">BVC71_15030</name>
</gene>
<evidence type="ECO:0000259" key="8">
    <source>
        <dbReference type="Pfam" id="PF01618"/>
    </source>
</evidence>
<sequence>MIQAVWAGVVAVYELGGPVIAILLGLSVVSTATILWKLWQFLYLGVGRHSAIRAGLRMCDAGDFHNAASDFDKCTNRLGRVFANSVGQSQSRTEAEADVVITRLETGFKLMDSIAQVSPLLGLFGTVLGMIDAFQAMQQAGANVDPSLLAGGIWVALMTTAAGLAVAIPTTLVLTFFETRVAKERAIAILGIETIYSPKGERDAA</sequence>
<feature type="domain" description="MotA/TolQ/ExbB proton channel" evidence="8">
    <location>
        <begin position="90"/>
        <end position="185"/>
    </location>
</feature>
<feature type="transmembrane region" description="Helical" evidence="7">
    <location>
        <begin position="113"/>
        <end position="131"/>
    </location>
</feature>